<dbReference type="InterPro" id="IPR054787">
    <property type="entry name" value="TrlF_ATPase"/>
</dbReference>
<name>A0A6G8INH5_9BURK</name>
<dbReference type="NCBIfam" id="NF045780">
    <property type="entry name" value="TrlF_fam_ATP"/>
    <property type="match status" value="1"/>
</dbReference>
<dbReference type="RefSeq" id="WP_166231222.1">
    <property type="nucleotide sequence ID" value="NZ_CP049989.1"/>
</dbReference>
<dbReference type="EMBL" id="CP049989">
    <property type="protein sequence ID" value="QIM54757.1"/>
    <property type="molecule type" value="Genomic_DNA"/>
</dbReference>
<dbReference type="GO" id="GO:0022857">
    <property type="term" value="F:transmembrane transporter activity"/>
    <property type="evidence" value="ECO:0007669"/>
    <property type="project" value="TreeGrafter"/>
</dbReference>
<dbReference type="Gene3D" id="3.40.50.300">
    <property type="entry name" value="P-loop containing nucleotide triphosphate hydrolases"/>
    <property type="match status" value="2"/>
</dbReference>
<keyword evidence="1" id="KW-0175">Coiled coil</keyword>
<dbReference type="PANTHER" id="PTHR24220">
    <property type="entry name" value="IMPORT ATP-BINDING PROTEIN"/>
    <property type="match status" value="1"/>
</dbReference>
<dbReference type="Proteomes" id="UP000503162">
    <property type="component" value="Chromosome"/>
</dbReference>
<dbReference type="GO" id="GO:0005886">
    <property type="term" value="C:plasma membrane"/>
    <property type="evidence" value="ECO:0007669"/>
    <property type="project" value="TreeGrafter"/>
</dbReference>
<dbReference type="InterPro" id="IPR015854">
    <property type="entry name" value="ABC_transpr_LolD-like"/>
</dbReference>
<evidence type="ECO:0000313" key="3">
    <source>
        <dbReference type="EMBL" id="QIM54757.1"/>
    </source>
</evidence>
<feature type="coiled-coil region" evidence="1">
    <location>
        <begin position="502"/>
        <end position="529"/>
    </location>
</feature>
<sequence>MTTKRELSRGALWRQWDLHVHTPASFHWSGERFDGDLSSATSKKLVDEMIEAMNKAEPAVFAIMDYWTFDGWFALKQRLSEADAPKLTKKVFPGIELRLSAPTEKRLNAHVIFSDEIADQHLKDFLANLKIERLDRSVSKDALVDLARGTAADMLAKKGHKKEVVESDYADALLAGYKLAEVKTESYRKAIASVPNELAIGFMPYDTSDGLTEVKWEQHYSYFLGLFESSPIFESRNMELRTAFLCEKTLTNHAWIDNFRHGLKGIPRLVVAGSDAHCFVGAAGNDDKRGYGDFPSGKKTWIKADPTFRGLKQAILEPAKRSYIGDKPPKVLEVESNKTYYIESIEITKTGDKAGVGQWLHGCDIPLNPDLVAIIGNKGSGKSALADVIATLGNSRQSKHFSFLRRDRFLGKTGEPARHFTGTLTWCDESTEARPLNVPPSEEKAELVRYIPQHYFEELCNEHVSGKSDAFEKELRSVIFSHASEDMRLGALDFDQLTEQQEQSLRNRLGEYRKELASANASIVRIEEQLQPIELKKLTDLLLLKGKQIEEHDKLKPAEVAAPTEALSPEQKEAAEGLAAASQQIEAAKKRTLEIAGETTELAKRQKAIANIREQLRLLQRTFDQAQNTVSDDLKLLGFAWSDLAAIDIKTGALDKRSAELTTKQGELKTESEQLAENLKTYTETQQGFTAKLNAPQQQFESYHRQLAEWNRKRDELIGSPTEPESKVGLETRIKQIEALPEQLKELEAKRLQLSGEIFDTLNAQRRARAELFKPVQDLIQKNGLIREDYRLQFQATLAASADAIADQLFALIKQTWGDFRGQDEALSTIRKLFDSHDPNTRDGALAFVSTLQEKVLEAARASGSPAGIFNLVKKGQSAAAVYDLIFGLNFLEPRYSLLFQDTQIEQLSPGQRGALLLIFYLLVDKGKTPIILDQPEENLDNETVFRLLVPVLSEAKKQRQIIMVTHNPNLAVVCDAEQIIHARFDRASDSTIDYDSGAIENTELNGAVVTVLEGTKPAFENRSGKYH</sequence>
<dbReference type="InterPro" id="IPR016195">
    <property type="entry name" value="Pol/histidinol_Pase-like"/>
</dbReference>
<dbReference type="SUPFAM" id="SSF89550">
    <property type="entry name" value="PHP domain-like"/>
    <property type="match status" value="1"/>
</dbReference>
<reference evidence="3 4" key="1">
    <citation type="submission" date="2020-03" db="EMBL/GenBank/DDBJ databases">
        <title>Hydrogenophaga sp. nov. isolated from cyanobacterial mat.</title>
        <authorList>
            <person name="Thorat V."/>
            <person name="Kirdat K."/>
            <person name="Tiwarekar B."/>
            <person name="Costa E.D."/>
            <person name="Yadav A."/>
        </authorList>
    </citation>
    <scope>NUCLEOTIDE SEQUENCE [LARGE SCALE GENOMIC DNA]</scope>
    <source>
        <strain evidence="3 4">BA0156</strain>
    </source>
</reference>
<feature type="region of interest" description="Disordered" evidence="2">
    <location>
        <begin position="559"/>
        <end position="579"/>
    </location>
</feature>
<dbReference type="PANTHER" id="PTHR24220:SF692">
    <property type="entry name" value="ABC TRANSPORTER DOMAIN-CONTAINING PROTEIN"/>
    <property type="match status" value="1"/>
</dbReference>
<keyword evidence="4" id="KW-1185">Reference proteome</keyword>
<dbReference type="SUPFAM" id="SSF52540">
    <property type="entry name" value="P-loop containing nucleoside triphosphate hydrolases"/>
    <property type="match status" value="1"/>
</dbReference>
<evidence type="ECO:0000256" key="2">
    <source>
        <dbReference type="SAM" id="MobiDB-lite"/>
    </source>
</evidence>
<dbReference type="AlphaFoldDB" id="A0A6G8INH5"/>
<proteinExistence type="predicted"/>
<accession>A0A6G8INH5</accession>
<dbReference type="GO" id="GO:0016887">
    <property type="term" value="F:ATP hydrolysis activity"/>
    <property type="evidence" value="ECO:0007669"/>
    <property type="project" value="InterPro"/>
</dbReference>
<evidence type="ECO:0000256" key="1">
    <source>
        <dbReference type="SAM" id="Coils"/>
    </source>
</evidence>
<gene>
    <name evidence="3" type="ORF">G9Q37_11635</name>
</gene>
<protein>
    <submittedName>
        <fullName evidence="3">AAA family ATPase</fullName>
    </submittedName>
</protein>
<dbReference type="GO" id="GO:0005524">
    <property type="term" value="F:ATP binding"/>
    <property type="evidence" value="ECO:0007669"/>
    <property type="project" value="InterPro"/>
</dbReference>
<evidence type="ECO:0000313" key="4">
    <source>
        <dbReference type="Proteomes" id="UP000503162"/>
    </source>
</evidence>
<organism evidence="3 4">
    <name type="scientific">Hydrogenophaga crocea</name>
    <dbReference type="NCBI Taxonomy" id="2716225"/>
    <lineage>
        <taxon>Bacteria</taxon>
        <taxon>Pseudomonadati</taxon>
        <taxon>Pseudomonadota</taxon>
        <taxon>Betaproteobacteria</taxon>
        <taxon>Burkholderiales</taxon>
        <taxon>Comamonadaceae</taxon>
        <taxon>Hydrogenophaga</taxon>
    </lineage>
</organism>
<feature type="coiled-coil region" evidence="1">
    <location>
        <begin position="730"/>
        <end position="757"/>
    </location>
</feature>
<dbReference type="InterPro" id="IPR027417">
    <property type="entry name" value="P-loop_NTPase"/>
</dbReference>
<dbReference type="KEGG" id="hcz:G9Q37_11635"/>
<dbReference type="Gene3D" id="3.20.20.140">
    <property type="entry name" value="Metal-dependent hydrolases"/>
    <property type="match status" value="1"/>
</dbReference>